<comment type="subcellular location">
    <subcellularLocation>
        <location evidence="1">Cell outer membrane</location>
    </subcellularLocation>
</comment>
<dbReference type="InterPro" id="IPR051906">
    <property type="entry name" value="TolC-like"/>
</dbReference>
<name>A0ABT6Y692_9BACT</name>
<keyword evidence="7" id="KW-0998">Cell outer membrane</keyword>
<proteinExistence type="inferred from homology"/>
<keyword evidence="4" id="KW-1134">Transmembrane beta strand</keyword>
<comment type="similarity">
    <text evidence="2">Belongs to the outer membrane factor (OMF) (TC 1.B.17) family.</text>
</comment>
<keyword evidence="9" id="KW-1185">Reference proteome</keyword>
<keyword evidence="6" id="KW-0472">Membrane</keyword>
<dbReference type="Pfam" id="PF02321">
    <property type="entry name" value="OEP"/>
    <property type="match status" value="1"/>
</dbReference>
<dbReference type="InterPro" id="IPR003423">
    <property type="entry name" value="OMP_efflux"/>
</dbReference>
<dbReference type="PANTHER" id="PTHR30026:SF20">
    <property type="entry name" value="OUTER MEMBRANE PROTEIN TOLC"/>
    <property type="match status" value="1"/>
</dbReference>
<evidence type="ECO:0000256" key="5">
    <source>
        <dbReference type="ARBA" id="ARBA00022692"/>
    </source>
</evidence>
<sequence>MQNNTHQGAFLVKPFFFILILWSFAGFRVSAQTAFSFEDFKSLVLKNHPMVKQADLYPRDAETEIMQAKGQFDPKLSSTLDRKALGGSEYYNRWENALKVPVWTGTDLKLGYENRTGKKLLPEESPELLVAGITVPIGQGMIIDARRTTLKQAQLAKTISEAERLKLINKTVLSASKAYWEWWFSYQQLQFIEEGLNLANTRYIATKERATIGEQAAIDSVEAKITLQDRQVALEQAYVELQNTRLALSNFLWDANENPLELPEGAIPPKIPTRKLDEVTLQNLITQAKVQHPEIVKLDVKIKQLGLEEKLRKELLKPQLNFNFNFITKTLNSNYGPEGGISFDNHKMGVEFVMPIFLRKERGKLEQVRIKQLSTGFEYNLAKREVVNDIYAAYNDVKNLERQLSIQQQATSNQELLLKAEQRKFEIGESTLFLINSRESKFIDMKVKVESLRSKYEKALASLAYYSGLSEL</sequence>
<evidence type="ECO:0000313" key="8">
    <source>
        <dbReference type="EMBL" id="MDI9858776.1"/>
    </source>
</evidence>
<keyword evidence="3" id="KW-0813">Transport</keyword>
<reference evidence="8 9" key="1">
    <citation type="submission" date="2023-05" db="EMBL/GenBank/DDBJ databases">
        <title>Novel species of genus Flectobacillus isolated from stream in China.</title>
        <authorList>
            <person name="Lu H."/>
        </authorList>
    </citation>
    <scope>NUCLEOTIDE SEQUENCE [LARGE SCALE GENOMIC DNA]</scope>
    <source>
        <strain evidence="8 9">KCTC 42575</strain>
    </source>
</reference>
<dbReference type="RefSeq" id="WP_283343899.1">
    <property type="nucleotide sequence ID" value="NZ_JASHIF010000004.1"/>
</dbReference>
<evidence type="ECO:0000313" key="9">
    <source>
        <dbReference type="Proteomes" id="UP001236507"/>
    </source>
</evidence>
<organism evidence="8 9">
    <name type="scientific">Flectobacillus roseus</name>
    <dbReference type="NCBI Taxonomy" id="502259"/>
    <lineage>
        <taxon>Bacteria</taxon>
        <taxon>Pseudomonadati</taxon>
        <taxon>Bacteroidota</taxon>
        <taxon>Cytophagia</taxon>
        <taxon>Cytophagales</taxon>
        <taxon>Flectobacillaceae</taxon>
        <taxon>Flectobacillus</taxon>
    </lineage>
</organism>
<dbReference type="EMBL" id="JASHIF010000004">
    <property type="protein sequence ID" value="MDI9858776.1"/>
    <property type="molecule type" value="Genomic_DNA"/>
</dbReference>
<keyword evidence="5" id="KW-0812">Transmembrane</keyword>
<dbReference type="Gene3D" id="1.20.1600.10">
    <property type="entry name" value="Outer membrane efflux proteins (OEP)"/>
    <property type="match status" value="1"/>
</dbReference>
<protein>
    <submittedName>
        <fullName evidence="8">TolC family protein</fullName>
    </submittedName>
</protein>
<evidence type="ECO:0000256" key="3">
    <source>
        <dbReference type="ARBA" id="ARBA00022448"/>
    </source>
</evidence>
<dbReference type="Proteomes" id="UP001236507">
    <property type="component" value="Unassembled WGS sequence"/>
</dbReference>
<accession>A0ABT6Y692</accession>
<comment type="caution">
    <text evidence="8">The sequence shown here is derived from an EMBL/GenBank/DDBJ whole genome shotgun (WGS) entry which is preliminary data.</text>
</comment>
<evidence type="ECO:0000256" key="1">
    <source>
        <dbReference type="ARBA" id="ARBA00004442"/>
    </source>
</evidence>
<evidence type="ECO:0000256" key="7">
    <source>
        <dbReference type="ARBA" id="ARBA00023237"/>
    </source>
</evidence>
<evidence type="ECO:0000256" key="4">
    <source>
        <dbReference type="ARBA" id="ARBA00022452"/>
    </source>
</evidence>
<dbReference type="SUPFAM" id="SSF56954">
    <property type="entry name" value="Outer membrane efflux proteins (OEP)"/>
    <property type="match status" value="1"/>
</dbReference>
<gene>
    <name evidence="8" type="ORF">QM524_06130</name>
</gene>
<evidence type="ECO:0000256" key="2">
    <source>
        <dbReference type="ARBA" id="ARBA00007613"/>
    </source>
</evidence>
<evidence type="ECO:0000256" key="6">
    <source>
        <dbReference type="ARBA" id="ARBA00023136"/>
    </source>
</evidence>
<dbReference type="PANTHER" id="PTHR30026">
    <property type="entry name" value="OUTER MEMBRANE PROTEIN TOLC"/>
    <property type="match status" value="1"/>
</dbReference>